<keyword evidence="3" id="KW-1185">Reference proteome</keyword>
<name>A0ABP8J7E0_9MICO</name>
<accession>A0ABP8J7E0</accession>
<comment type="caution">
    <text evidence="2">The sequence shown here is derived from an EMBL/GenBank/DDBJ whole genome shotgun (WGS) entry which is preliminary data.</text>
</comment>
<protein>
    <submittedName>
        <fullName evidence="2">Uncharacterized protein</fullName>
    </submittedName>
</protein>
<sequence length="56" mass="5513">MAGASAAKMPAPIIDPSPMITASPRPRVRDSAAPGWEAALVRAGGRSGEEPEGGGG</sequence>
<dbReference type="Proteomes" id="UP001500642">
    <property type="component" value="Unassembled WGS sequence"/>
</dbReference>
<reference evidence="3" key="1">
    <citation type="journal article" date="2019" name="Int. J. Syst. Evol. Microbiol.">
        <title>The Global Catalogue of Microorganisms (GCM) 10K type strain sequencing project: providing services to taxonomists for standard genome sequencing and annotation.</title>
        <authorList>
            <consortium name="The Broad Institute Genomics Platform"/>
            <consortium name="The Broad Institute Genome Sequencing Center for Infectious Disease"/>
            <person name="Wu L."/>
            <person name="Ma J."/>
        </authorList>
    </citation>
    <scope>NUCLEOTIDE SEQUENCE [LARGE SCALE GENOMIC DNA]</scope>
    <source>
        <strain evidence="3">JCM 17808</strain>
    </source>
</reference>
<evidence type="ECO:0000313" key="2">
    <source>
        <dbReference type="EMBL" id="GAA4386359.1"/>
    </source>
</evidence>
<organism evidence="2 3">
    <name type="scientific">Brevibacterium pityocampae</name>
    <dbReference type="NCBI Taxonomy" id="506594"/>
    <lineage>
        <taxon>Bacteria</taxon>
        <taxon>Bacillati</taxon>
        <taxon>Actinomycetota</taxon>
        <taxon>Actinomycetes</taxon>
        <taxon>Micrococcales</taxon>
        <taxon>Brevibacteriaceae</taxon>
        <taxon>Brevibacterium</taxon>
    </lineage>
</organism>
<evidence type="ECO:0000313" key="3">
    <source>
        <dbReference type="Proteomes" id="UP001500642"/>
    </source>
</evidence>
<proteinExistence type="predicted"/>
<evidence type="ECO:0000256" key="1">
    <source>
        <dbReference type="SAM" id="MobiDB-lite"/>
    </source>
</evidence>
<dbReference type="EMBL" id="BAABGL010000004">
    <property type="protein sequence ID" value="GAA4386359.1"/>
    <property type="molecule type" value="Genomic_DNA"/>
</dbReference>
<gene>
    <name evidence="2" type="ORF">GCM10023167_09190</name>
</gene>
<feature type="region of interest" description="Disordered" evidence="1">
    <location>
        <begin position="1"/>
        <end position="34"/>
    </location>
</feature>